<comment type="function">
    <text evidence="10 12">Specifically methylates the N3 position of the uracil ring of uridine 1498 (m3U1498) in 16S rRNA. Acts on the fully assembled 30S ribosomal subunit.</text>
</comment>
<dbReference type="PIRSF" id="PIRSF015601">
    <property type="entry name" value="MTase_slr0722"/>
    <property type="match status" value="1"/>
</dbReference>
<reference evidence="15 16" key="1">
    <citation type="submission" date="2015-09" db="EMBL/GenBank/DDBJ databases">
        <title>Genome sequencing project for genomic taxonomy and phylogenomics of Bacillus-like bacteria.</title>
        <authorList>
            <person name="Liu B."/>
            <person name="Wang J."/>
            <person name="Zhu Y."/>
            <person name="Liu G."/>
            <person name="Chen Q."/>
            <person name="Chen Z."/>
            <person name="Lan J."/>
            <person name="Che J."/>
            <person name="Ge C."/>
            <person name="Shi H."/>
            <person name="Pan Z."/>
            <person name="Liu X."/>
        </authorList>
    </citation>
    <scope>NUCLEOTIDE SEQUENCE [LARGE SCALE GENOMIC DNA]</scope>
    <source>
        <strain evidence="15 16">DSM 19153</strain>
    </source>
</reference>
<dbReference type="Pfam" id="PF04452">
    <property type="entry name" value="Methyltrans_RNA"/>
    <property type="match status" value="1"/>
</dbReference>
<keyword evidence="9 12" id="KW-0949">S-adenosyl-L-methionine</keyword>
<dbReference type="InterPro" id="IPR046887">
    <property type="entry name" value="RsmE_PUA-like"/>
</dbReference>
<feature type="domain" description="Ribosomal RNA small subunit methyltransferase E methyltransferase" evidence="13">
    <location>
        <begin position="73"/>
        <end position="242"/>
    </location>
</feature>
<proteinExistence type="inferred from homology"/>
<comment type="subcellular location">
    <subcellularLocation>
        <location evidence="1 12">Cytoplasm</location>
    </subcellularLocation>
</comment>
<dbReference type="FunFam" id="3.40.1280.10:FF:000020">
    <property type="entry name" value="Ribosomal RNA small subunit methyltransferase E"/>
    <property type="match status" value="1"/>
</dbReference>
<organism evidence="15 16">
    <name type="scientific">Alkalicoccobacillus plakortidis</name>
    <dbReference type="NCBI Taxonomy" id="444060"/>
    <lineage>
        <taxon>Bacteria</taxon>
        <taxon>Bacillati</taxon>
        <taxon>Bacillota</taxon>
        <taxon>Bacilli</taxon>
        <taxon>Bacillales</taxon>
        <taxon>Bacillaceae</taxon>
        <taxon>Alkalicoccobacillus</taxon>
    </lineage>
</organism>
<feature type="domain" description="Ribosomal RNA small subunit methyltransferase E PUA-like" evidence="14">
    <location>
        <begin position="18"/>
        <end position="64"/>
    </location>
</feature>
<keyword evidence="6 12" id="KW-0698">rRNA processing</keyword>
<dbReference type="InterPro" id="IPR006700">
    <property type="entry name" value="RsmE"/>
</dbReference>
<evidence type="ECO:0000256" key="5">
    <source>
        <dbReference type="ARBA" id="ARBA00022490"/>
    </source>
</evidence>
<dbReference type="AlphaFoldDB" id="A0A9D5DRV4"/>
<gene>
    <name evidence="15" type="ORF">AN965_06820</name>
</gene>
<dbReference type="SUPFAM" id="SSF88697">
    <property type="entry name" value="PUA domain-like"/>
    <property type="match status" value="1"/>
</dbReference>
<dbReference type="InterPro" id="IPR015947">
    <property type="entry name" value="PUA-like_sf"/>
</dbReference>
<dbReference type="PANTHER" id="PTHR30027:SF3">
    <property type="entry name" value="16S RRNA (URACIL(1498)-N(3))-METHYLTRANSFERASE"/>
    <property type="match status" value="1"/>
</dbReference>
<accession>A0A9D5DRV4</accession>
<sequence length="248" mass="27358">MQRYFIANKQMSEIQVTVTGEDAAHIRKVMRMAVGDAIICVNETGRAVVATITALSEDRVSGDILSEETKQTDLPVYVTLAQGLPKGDKFEYIIQKATELGVHAIVPFIAERSIVKWDEKKMQKKLVRFEKIAKEAAEQSHRSSVPTILSPLNRQSLVTNLHTYDLCLVCDEDEAKKGGKSVLKEQLEKVASGMRVLIIVGPEGGMARQEVDQLTQAGAIPCSLGPRILRTETASLYMLAALSYQVEL</sequence>
<dbReference type="Proteomes" id="UP000051061">
    <property type="component" value="Unassembled WGS sequence"/>
</dbReference>
<dbReference type="EC" id="2.1.1.193" evidence="3 12"/>
<dbReference type="Gene3D" id="3.40.1280.10">
    <property type="match status" value="1"/>
</dbReference>
<dbReference type="InterPro" id="IPR046886">
    <property type="entry name" value="RsmE_MTase_dom"/>
</dbReference>
<evidence type="ECO:0000259" key="14">
    <source>
        <dbReference type="Pfam" id="PF20260"/>
    </source>
</evidence>
<evidence type="ECO:0000256" key="3">
    <source>
        <dbReference type="ARBA" id="ARBA00012328"/>
    </source>
</evidence>
<evidence type="ECO:0000256" key="9">
    <source>
        <dbReference type="ARBA" id="ARBA00022691"/>
    </source>
</evidence>
<evidence type="ECO:0000256" key="10">
    <source>
        <dbReference type="ARBA" id="ARBA00025699"/>
    </source>
</evidence>
<evidence type="ECO:0000256" key="2">
    <source>
        <dbReference type="ARBA" id="ARBA00005528"/>
    </source>
</evidence>
<evidence type="ECO:0000259" key="13">
    <source>
        <dbReference type="Pfam" id="PF04452"/>
    </source>
</evidence>
<dbReference type="EMBL" id="LJJD01000014">
    <property type="protein sequence ID" value="KQL58020.1"/>
    <property type="molecule type" value="Genomic_DNA"/>
</dbReference>
<dbReference type="PANTHER" id="PTHR30027">
    <property type="entry name" value="RIBOSOMAL RNA SMALL SUBUNIT METHYLTRANSFERASE E"/>
    <property type="match status" value="1"/>
</dbReference>
<dbReference type="NCBIfam" id="TIGR00046">
    <property type="entry name" value="RsmE family RNA methyltransferase"/>
    <property type="match status" value="1"/>
</dbReference>
<keyword evidence="16" id="KW-1185">Reference proteome</keyword>
<evidence type="ECO:0000313" key="16">
    <source>
        <dbReference type="Proteomes" id="UP000051061"/>
    </source>
</evidence>
<name>A0A9D5DRV4_9BACI</name>
<evidence type="ECO:0000256" key="4">
    <source>
        <dbReference type="ARBA" id="ARBA00013673"/>
    </source>
</evidence>
<evidence type="ECO:0000256" key="6">
    <source>
        <dbReference type="ARBA" id="ARBA00022552"/>
    </source>
</evidence>
<evidence type="ECO:0000256" key="12">
    <source>
        <dbReference type="PIRNR" id="PIRNR015601"/>
    </source>
</evidence>
<comment type="similarity">
    <text evidence="2 12">Belongs to the RNA methyltransferase RsmE family.</text>
</comment>
<keyword evidence="8 12" id="KW-0808">Transferase</keyword>
<keyword evidence="7 12" id="KW-0489">Methyltransferase</keyword>
<dbReference type="Pfam" id="PF20260">
    <property type="entry name" value="PUA_4"/>
    <property type="match status" value="1"/>
</dbReference>
<keyword evidence="5 12" id="KW-0963">Cytoplasm</keyword>
<dbReference type="Gene3D" id="2.40.240.20">
    <property type="entry name" value="Hypothetical PUA domain-like, domain 1"/>
    <property type="match status" value="1"/>
</dbReference>
<protein>
    <recommendedName>
        <fullName evidence="4 12">Ribosomal RNA small subunit methyltransferase E</fullName>
        <ecNumber evidence="3 12">2.1.1.193</ecNumber>
    </recommendedName>
</protein>
<dbReference type="InterPro" id="IPR029028">
    <property type="entry name" value="Alpha/beta_knot_MTases"/>
</dbReference>
<evidence type="ECO:0000256" key="11">
    <source>
        <dbReference type="ARBA" id="ARBA00047944"/>
    </source>
</evidence>
<evidence type="ECO:0000256" key="8">
    <source>
        <dbReference type="ARBA" id="ARBA00022679"/>
    </source>
</evidence>
<dbReference type="CDD" id="cd18084">
    <property type="entry name" value="RsmE-like"/>
    <property type="match status" value="1"/>
</dbReference>
<dbReference type="GO" id="GO:0005737">
    <property type="term" value="C:cytoplasm"/>
    <property type="evidence" value="ECO:0007669"/>
    <property type="project" value="UniProtKB-SubCell"/>
</dbReference>
<evidence type="ECO:0000256" key="7">
    <source>
        <dbReference type="ARBA" id="ARBA00022603"/>
    </source>
</evidence>
<comment type="caution">
    <text evidence="15">The sequence shown here is derived from an EMBL/GenBank/DDBJ whole genome shotgun (WGS) entry which is preliminary data.</text>
</comment>
<dbReference type="NCBIfam" id="NF008691">
    <property type="entry name" value="PRK11713.1-4"/>
    <property type="match status" value="1"/>
</dbReference>
<dbReference type="SUPFAM" id="SSF75217">
    <property type="entry name" value="alpha/beta knot"/>
    <property type="match status" value="1"/>
</dbReference>
<evidence type="ECO:0000256" key="1">
    <source>
        <dbReference type="ARBA" id="ARBA00004496"/>
    </source>
</evidence>
<evidence type="ECO:0000313" key="15">
    <source>
        <dbReference type="EMBL" id="KQL58020.1"/>
    </source>
</evidence>
<dbReference type="GO" id="GO:0070475">
    <property type="term" value="P:rRNA base methylation"/>
    <property type="evidence" value="ECO:0007669"/>
    <property type="project" value="TreeGrafter"/>
</dbReference>
<dbReference type="InterPro" id="IPR029026">
    <property type="entry name" value="tRNA_m1G_MTases_N"/>
</dbReference>
<dbReference type="GO" id="GO:0070042">
    <property type="term" value="F:rRNA (uridine-N3-)-methyltransferase activity"/>
    <property type="evidence" value="ECO:0007669"/>
    <property type="project" value="TreeGrafter"/>
</dbReference>
<comment type="catalytic activity">
    <reaction evidence="11 12">
        <text>uridine(1498) in 16S rRNA + S-adenosyl-L-methionine = N(3)-methyluridine(1498) in 16S rRNA + S-adenosyl-L-homocysteine + H(+)</text>
        <dbReference type="Rhea" id="RHEA:42920"/>
        <dbReference type="Rhea" id="RHEA-COMP:10283"/>
        <dbReference type="Rhea" id="RHEA-COMP:10284"/>
        <dbReference type="ChEBI" id="CHEBI:15378"/>
        <dbReference type="ChEBI" id="CHEBI:57856"/>
        <dbReference type="ChEBI" id="CHEBI:59789"/>
        <dbReference type="ChEBI" id="CHEBI:65315"/>
        <dbReference type="ChEBI" id="CHEBI:74502"/>
        <dbReference type="EC" id="2.1.1.193"/>
    </reaction>
</comment>
<dbReference type="NCBIfam" id="NF008692">
    <property type="entry name" value="PRK11713.1-5"/>
    <property type="match status" value="1"/>
</dbReference>